<sequence>TEYLFEMSYADAVNKKVLLFISDPIKFIFEGGRAHLWFLSSLIFINILFSKRSISEVLLVGSLLYLIGCIFGSYSKPIFGEDYIDIVNTRNGLYLSCICWALGLGIKNLASINNRCYSRIISYSLMITILGMVGHLLEIYILKKYSDVSLIRHDYVFSTVIYALGFFLLSLKIRNKINGNAMETLTVKLAPYTLGVYLMHPFIIDIINATIVPKIPINMLAIWQVAYIFIVFVLSIILIKVACYGQFFKKVLQ</sequence>
<dbReference type="EMBL" id="RKIK01000191">
    <property type="protein sequence ID" value="ROV56169.1"/>
    <property type="molecule type" value="Genomic_DNA"/>
</dbReference>
<feature type="transmembrane region" description="Helical" evidence="1">
    <location>
        <begin position="221"/>
        <end position="243"/>
    </location>
</feature>
<dbReference type="InterPro" id="IPR002656">
    <property type="entry name" value="Acyl_transf_3_dom"/>
</dbReference>
<organism evidence="3 4">
    <name type="scientific">Vibrio ponticus</name>
    <dbReference type="NCBI Taxonomy" id="265668"/>
    <lineage>
        <taxon>Bacteria</taxon>
        <taxon>Pseudomonadati</taxon>
        <taxon>Pseudomonadota</taxon>
        <taxon>Gammaproteobacteria</taxon>
        <taxon>Vibrionales</taxon>
        <taxon>Vibrionaceae</taxon>
        <taxon>Vibrio</taxon>
    </lineage>
</organism>
<feature type="transmembrane region" description="Helical" evidence="1">
    <location>
        <begin position="93"/>
        <end position="110"/>
    </location>
</feature>
<comment type="caution">
    <text evidence="3">The sequence shown here is derived from an EMBL/GenBank/DDBJ whole genome shotgun (WGS) entry which is preliminary data.</text>
</comment>
<feature type="transmembrane region" description="Helical" evidence="1">
    <location>
        <begin position="155"/>
        <end position="173"/>
    </location>
</feature>
<evidence type="ECO:0000256" key="1">
    <source>
        <dbReference type="SAM" id="Phobius"/>
    </source>
</evidence>
<accession>A0A3N3DNU5</accession>
<dbReference type="AlphaFoldDB" id="A0A3N3DNU5"/>
<protein>
    <recommendedName>
        <fullName evidence="2">Acyltransferase 3 domain-containing protein</fullName>
    </recommendedName>
</protein>
<keyword evidence="1" id="KW-0472">Membrane</keyword>
<evidence type="ECO:0000259" key="2">
    <source>
        <dbReference type="Pfam" id="PF01757"/>
    </source>
</evidence>
<dbReference type="Pfam" id="PF01757">
    <property type="entry name" value="Acyl_transf_3"/>
    <property type="match status" value="1"/>
</dbReference>
<feature type="transmembrane region" description="Helical" evidence="1">
    <location>
        <begin position="57"/>
        <end position="73"/>
    </location>
</feature>
<name>A0A3N3DNU5_9VIBR</name>
<feature type="transmembrane region" description="Helical" evidence="1">
    <location>
        <begin position="122"/>
        <end position="143"/>
    </location>
</feature>
<evidence type="ECO:0000313" key="3">
    <source>
        <dbReference type="EMBL" id="ROV56169.1"/>
    </source>
</evidence>
<reference evidence="3 4" key="1">
    <citation type="submission" date="2018-11" db="EMBL/GenBank/DDBJ databases">
        <title>Vibrio ponticus strain CAIM 1751 pathogenic for the snapper Lutjanus guttatus.</title>
        <authorList>
            <person name="Soto-Rodriguez S."/>
            <person name="Lozano-Olvera R."/>
            <person name="Gomez-Gil B."/>
        </authorList>
    </citation>
    <scope>NUCLEOTIDE SEQUENCE [LARGE SCALE GENOMIC DNA]</scope>
    <source>
        <strain evidence="3 4">CAIM 1751</strain>
    </source>
</reference>
<feature type="transmembrane region" description="Helical" evidence="1">
    <location>
        <begin position="194"/>
        <end position="215"/>
    </location>
</feature>
<proteinExistence type="predicted"/>
<dbReference type="Proteomes" id="UP000278792">
    <property type="component" value="Unassembled WGS sequence"/>
</dbReference>
<feature type="domain" description="Acyltransferase 3" evidence="2">
    <location>
        <begin position="24"/>
        <end position="239"/>
    </location>
</feature>
<keyword evidence="1" id="KW-0812">Transmembrane</keyword>
<feature type="non-terminal residue" evidence="3">
    <location>
        <position position="1"/>
    </location>
</feature>
<dbReference type="GO" id="GO:0016747">
    <property type="term" value="F:acyltransferase activity, transferring groups other than amino-acyl groups"/>
    <property type="evidence" value="ECO:0007669"/>
    <property type="project" value="InterPro"/>
</dbReference>
<dbReference type="RefSeq" id="WP_221181799.1">
    <property type="nucleotide sequence ID" value="NZ_RKIK01000191.1"/>
</dbReference>
<feature type="transmembrane region" description="Helical" evidence="1">
    <location>
        <begin position="34"/>
        <end position="50"/>
    </location>
</feature>
<keyword evidence="1" id="KW-1133">Transmembrane helix</keyword>
<gene>
    <name evidence="3" type="ORF">EGH82_23580</name>
</gene>
<evidence type="ECO:0000313" key="4">
    <source>
        <dbReference type="Proteomes" id="UP000278792"/>
    </source>
</evidence>